<dbReference type="RefSeq" id="WP_188584809.1">
    <property type="nucleotide sequence ID" value="NZ_BMGC01000002.1"/>
</dbReference>
<evidence type="ECO:0008006" key="4">
    <source>
        <dbReference type="Google" id="ProtNLM"/>
    </source>
</evidence>
<reference evidence="2" key="1">
    <citation type="journal article" date="2014" name="Int. J. Syst. Evol. Microbiol.">
        <title>Complete genome sequence of Corynebacterium casei LMG S-19264T (=DSM 44701T), isolated from a smear-ripened cheese.</title>
        <authorList>
            <consortium name="US DOE Joint Genome Institute (JGI-PGF)"/>
            <person name="Walter F."/>
            <person name="Albersmeier A."/>
            <person name="Kalinowski J."/>
            <person name="Ruckert C."/>
        </authorList>
    </citation>
    <scope>NUCLEOTIDE SEQUENCE</scope>
    <source>
        <strain evidence="2">CGMCC 1.12827</strain>
    </source>
</reference>
<keyword evidence="3" id="KW-1185">Reference proteome</keyword>
<comment type="caution">
    <text evidence="2">The sequence shown here is derived from an EMBL/GenBank/DDBJ whole genome shotgun (WGS) entry which is preliminary data.</text>
</comment>
<organism evidence="2 3">
    <name type="scientific">Gordonia jinhuaensis</name>
    <dbReference type="NCBI Taxonomy" id="1517702"/>
    <lineage>
        <taxon>Bacteria</taxon>
        <taxon>Bacillati</taxon>
        <taxon>Actinomycetota</taxon>
        <taxon>Actinomycetes</taxon>
        <taxon>Mycobacteriales</taxon>
        <taxon>Gordoniaceae</taxon>
        <taxon>Gordonia</taxon>
    </lineage>
</organism>
<evidence type="ECO:0000313" key="3">
    <source>
        <dbReference type="Proteomes" id="UP000621454"/>
    </source>
</evidence>
<sequence length="129" mass="12375">MKNTNTFRNRVAAAVLATGAAAAVAGGVLGTGTASAADGLSAPAPGVYRAIAGIPGIPGLPGSTLWAGQATIRDGVLTVAGHSGTLHRVPGGESTVIAGSPITVHDGIDGIDVFDVDIAGVPDAGALAR</sequence>
<protein>
    <recommendedName>
        <fullName evidence="4">MspA protein</fullName>
    </recommendedName>
</protein>
<gene>
    <name evidence="2" type="ORF">GCM10011489_02850</name>
</gene>
<proteinExistence type="predicted"/>
<name>A0A916WPI4_9ACTN</name>
<feature type="chain" id="PRO_5038068936" description="MspA protein" evidence="1">
    <location>
        <begin position="37"/>
        <end position="129"/>
    </location>
</feature>
<dbReference type="AlphaFoldDB" id="A0A916WPI4"/>
<evidence type="ECO:0000256" key="1">
    <source>
        <dbReference type="SAM" id="SignalP"/>
    </source>
</evidence>
<feature type="signal peptide" evidence="1">
    <location>
        <begin position="1"/>
        <end position="36"/>
    </location>
</feature>
<accession>A0A916WPI4</accession>
<keyword evidence="1" id="KW-0732">Signal</keyword>
<reference evidence="2" key="2">
    <citation type="submission" date="2020-09" db="EMBL/GenBank/DDBJ databases">
        <authorList>
            <person name="Sun Q."/>
            <person name="Zhou Y."/>
        </authorList>
    </citation>
    <scope>NUCLEOTIDE SEQUENCE</scope>
    <source>
        <strain evidence="2">CGMCC 1.12827</strain>
    </source>
</reference>
<dbReference type="EMBL" id="BMGC01000002">
    <property type="protein sequence ID" value="GGB18210.1"/>
    <property type="molecule type" value="Genomic_DNA"/>
</dbReference>
<dbReference type="Proteomes" id="UP000621454">
    <property type="component" value="Unassembled WGS sequence"/>
</dbReference>
<evidence type="ECO:0000313" key="2">
    <source>
        <dbReference type="EMBL" id="GGB18210.1"/>
    </source>
</evidence>